<name>A0ABW8T2G8_9BACT</name>
<evidence type="ECO:0000313" key="3">
    <source>
        <dbReference type="Proteomes" id="UP001623559"/>
    </source>
</evidence>
<comment type="caution">
    <text evidence="2">The sequence shown here is derived from an EMBL/GenBank/DDBJ whole genome shotgun (WGS) entry which is preliminary data.</text>
</comment>
<dbReference type="Proteomes" id="UP001623559">
    <property type="component" value="Unassembled WGS sequence"/>
</dbReference>
<proteinExistence type="predicted"/>
<evidence type="ECO:0000256" key="1">
    <source>
        <dbReference type="SAM" id="SignalP"/>
    </source>
</evidence>
<evidence type="ECO:0000313" key="2">
    <source>
        <dbReference type="EMBL" id="MFL0207150.1"/>
    </source>
</evidence>
<dbReference type="EMBL" id="JBEWZG010000003">
    <property type="protein sequence ID" value="MFL0207150.1"/>
    <property type="molecule type" value="Genomic_DNA"/>
</dbReference>
<reference evidence="2 3" key="1">
    <citation type="submission" date="2024-07" db="EMBL/GenBank/DDBJ databases">
        <authorList>
            <person name="Pitt A."/>
            <person name="Hahn M.W."/>
        </authorList>
    </citation>
    <scope>NUCLEOTIDE SEQUENCE [LARGE SCALE GENOMIC DNA]</scope>
    <source>
        <strain evidence="2 3">2-AUSEE-184A6</strain>
    </source>
</reference>
<sequence length="281" mass="31032">MKKVLFLFLLSSISVASFSQQTNKKGSYYLTWGYNRSSYANSDIRFVGPGYDFTLLDAKASDAPTPLREFKTYVDPGLLSIPQFNFHAGYFIKDNLSISIGWDHMKYVVNDGQTVKVNGYINAQTSSPAITVDPAYVGTFSQNPLVLDPVKFVHLEHTDGYNYASIELEHHNSLFQSPKGQFAIDWMQGVGIGALVPRSDVHVFGVGQNNFWNLAGGGASLKTGLKFNLSKLLFFETTVKTGATKLIDIRTTGRSVDHAEQSIFFAEFYGALGFTIKGSSK</sequence>
<keyword evidence="1" id="KW-0732">Signal</keyword>
<evidence type="ECO:0008006" key="4">
    <source>
        <dbReference type="Google" id="ProtNLM"/>
    </source>
</evidence>
<accession>A0ABW8T2G8</accession>
<dbReference type="RefSeq" id="WP_406778690.1">
    <property type="nucleotide sequence ID" value="NZ_JBEWZG010000003.1"/>
</dbReference>
<protein>
    <recommendedName>
        <fullName evidence="4">Outer membrane protein beta-barrel domain-containing protein</fullName>
    </recommendedName>
</protein>
<feature type="signal peptide" evidence="1">
    <location>
        <begin position="1"/>
        <end position="19"/>
    </location>
</feature>
<gene>
    <name evidence="2" type="ORF">V7S74_10365</name>
</gene>
<feature type="chain" id="PRO_5046291891" description="Outer membrane protein beta-barrel domain-containing protein" evidence="1">
    <location>
        <begin position="20"/>
        <end position="281"/>
    </location>
</feature>
<organism evidence="2 3">
    <name type="scientific">Aquirufa novilacunae</name>
    <dbReference type="NCBI Taxonomy" id="3139305"/>
    <lineage>
        <taxon>Bacteria</taxon>
        <taxon>Pseudomonadati</taxon>
        <taxon>Bacteroidota</taxon>
        <taxon>Cytophagia</taxon>
        <taxon>Cytophagales</taxon>
        <taxon>Flectobacillaceae</taxon>
        <taxon>Aquirufa</taxon>
    </lineage>
</organism>